<organism evidence="1 2">
    <name type="scientific">Botrytis elliptica</name>
    <dbReference type="NCBI Taxonomy" id="278938"/>
    <lineage>
        <taxon>Eukaryota</taxon>
        <taxon>Fungi</taxon>
        <taxon>Dikarya</taxon>
        <taxon>Ascomycota</taxon>
        <taxon>Pezizomycotina</taxon>
        <taxon>Leotiomycetes</taxon>
        <taxon>Helotiales</taxon>
        <taxon>Sclerotiniaceae</taxon>
        <taxon>Botrytis</taxon>
    </lineage>
</organism>
<comment type="caution">
    <text evidence="1">The sequence shown here is derived from an EMBL/GenBank/DDBJ whole genome shotgun (WGS) entry which is preliminary data.</text>
</comment>
<protein>
    <recommendedName>
        <fullName evidence="3">F-box domain-containing protein</fullName>
    </recommendedName>
</protein>
<evidence type="ECO:0000313" key="1">
    <source>
        <dbReference type="EMBL" id="TGO74072.1"/>
    </source>
</evidence>
<sequence length="290" mass="33303">MMNSIVLHSSASSLRRGPTEYKAEIIHFYTLTYQDLRQKDTSRLSIDQLESNLVPGEATADEEVPSNGSTVTAKAQIQKCATAELSIVESAPTEIINKILNNLLEEDFPDICSALCFGLTSRRNWTILRNLDHTSYLKEHMDYIPSIIDFKYDKIPLFNPYHEKAGSNSVVEEINENEFTFKHQSFHHLFPRFFKSSPIVKRSLSPSQRKQIVLFKEWMGPKYRPPTSLLIPCYLSCAVYGESDEESIEEEILEGRFYEFIMAQAMMCNSRNPFGLGDIWDAVVNSNWDY</sequence>
<evidence type="ECO:0000313" key="2">
    <source>
        <dbReference type="Proteomes" id="UP000297229"/>
    </source>
</evidence>
<reference evidence="1 2" key="1">
    <citation type="submission" date="2017-12" db="EMBL/GenBank/DDBJ databases">
        <title>Comparative genomics of Botrytis spp.</title>
        <authorList>
            <person name="Valero-Jimenez C.A."/>
            <person name="Tapia P."/>
            <person name="Veloso J."/>
            <person name="Silva-Moreno E."/>
            <person name="Staats M."/>
            <person name="Valdes J.H."/>
            <person name="Van Kan J.A.L."/>
        </authorList>
    </citation>
    <scope>NUCLEOTIDE SEQUENCE [LARGE SCALE GENOMIC DNA]</scope>
    <source>
        <strain evidence="1 2">Be9601</strain>
    </source>
</reference>
<accession>A0A4Z1JS49</accession>
<proteinExistence type="predicted"/>
<dbReference type="AlphaFoldDB" id="A0A4Z1JS49"/>
<dbReference type="Proteomes" id="UP000297229">
    <property type="component" value="Unassembled WGS sequence"/>
</dbReference>
<dbReference type="EMBL" id="PQXM01000308">
    <property type="protein sequence ID" value="TGO74072.1"/>
    <property type="molecule type" value="Genomic_DNA"/>
</dbReference>
<keyword evidence="2" id="KW-1185">Reference proteome</keyword>
<gene>
    <name evidence="1" type="ORF">BELL_0310g00020</name>
</gene>
<evidence type="ECO:0008006" key="3">
    <source>
        <dbReference type="Google" id="ProtNLM"/>
    </source>
</evidence>
<name>A0A4Z1JS49_9HELO</name>